<evidence type="ECO:0000313" key="8">
    <source>
        <dbReference type="Proteomes" id="UP000185003"/>
    </source>
</evidence>
<feature type="transmembrane region" description="Helical" evidence="6">
    <location>
        <begin position="12"/>
        <end position="33"/>
    </location>
</feature>
<feature type="transmembrane region" description="Helical" evidence="6">
    <location>
        <begin position="45"/>
        <end position="67"/>
    </location>
</feature>
<gene>
    <name evidence="7" type="ORF">SAMN04488055_4654</name>
</gene>
<dbReference type="AlphaFoldDB" id="A0A1N6JYG2"/>
<dbReference type="PANTHER" id="PTHR30250:SF11">
    <property type="entry name" value="O-ANTIGEN TRANSPORTER-RELATED"/>
    <property type="match status" value="1"/>
</dbReference>
<feature type="transmembrane region" description="Helical" evidence="6">
    <location>
        <begin position="393"/>
        <end position="411"/>
    </location>
</feature>
<feature type="transmembrane region" description="Helical" evidence="6">
    <location>
        <begin position="115"/>
        <end position="140"/>
    </location>
</feature>
<dbReference type="PANTHER" id="PTHR30250">
    <property type="entry name" value="PST FAMILY PREDICTED COLANIC ACID TRANSPORTER"/>
    <property type="match status" value="1"/>
</dbReference>
<feature type="transmembrane region" description="Helical" evidence="6">
    <location>
        <begin position="147"/>
        <end position="167"/>
    </location>
</feature>
<accession>A0A1N6JYG2</accession>
<keyword evidence="8" id="KW-1185">Reference proteome</keyword>
<keyword evidence="2" id="KW-1003">Cell membrane</keyword>
<name>A0A1N6JYG2_9BACT</name>
<evidence type="ECO:0000313" key="7">
    <source>
        <dbReference type="EMBL" id="SIO49086.1"/>
    </source>
</evidence>
<organism evidence="7 8">
    <name type="scientific">Chitinophaga niabensis</name>
    <dbReference type="NCBI Taxonomy" id="536979"/>
    <lineage>
        <taxon>Bacteria</taxon>
        <taxon>Pseudomonadati</taxon>
        <taxon>Bacteroidota</taxon>
        <taxon>Chitinophagia</taxon>
        <taxon>Chitinophagales</taxon>
        <taxon>Chitinophagaceae</taxon>
        <taxon>Chitinophaga</taxon>
    </lineage>
</organism>
<evidence type="ECO:0000256" key="5">
    <source>
        <dbReference type="ARBA" id="ARBA00023136"/>
    </source>
</evidence>
<feature type="transmembrane region" description="Helical" evidence="6">
    <location>
        <begin position="88"/>
        <end position="109"/>
    </location>
</feature>
<dbReference type="InterPro" id="IPR050833">
    <property type="entry name" value="Poly_Biosynth_Transport"/>
</dbReference>
<keyword evidence="5 6" id="KW-0472">Membrane</keyword>
<feature type="transmembrane region" description="Helical" evidence="6">
    <location>
        <begin position="423"/>
        <end position="444"/>
    </location>
</feature>
<dbReference type="InterPro" id="IPR002797">
    <property type="entry name" value="Polysacc_synth"/>
</dbReference>
<dbReference type="Pfam" id="PF01943">
    <property type="entry name" value="Polysacc_synt"/>
    <property type="match status" value="1"/>
</dbReference>
<feature type="transmembrane region" description="Helical" evidence="6">
    <location>
        <begin position="369"/>
        <end position="387"/>
    </location>
</feature>
<proteinExistence type="predicted"/>
<dbReference type="STRING" id="536979.SAMN04488055_4654"/>
<keyword evidence="3 6" id="KW-0812">Transmembrane</keyword>
<evidence type="ECO:0000256" key="4">
    <source>
        <dbReference type="ARBA" id="ARBA00022989"/>
    </source>
</evidence>
<dbReference type="RefSeq" id="WP_074241968.1">
    <property type="nucleotide sequence ID" value="NZ_FSRA01000002.1"/>
</dbReference>
<evidence type="ECO:0000256" key="3">
    <source>
        <dbReference type="ARBA" id="ARBA00022692"/>
    </source>
</evidence>
<dbReference type="Proteomes" id="UP000185003">
    <property type="component" value="Unassembled WGS sequence"/>
</dbReference>
<reference evidence="7 8" key="1">
    <citation type="submission" date="2016-11" db="EMBL/GenBank/DDBJ databases">
        <authorList>
            <person name="Jaros S."/>
            <person name="Januszkiewicz K."/>
            <person name="Wedrychowicz H."/>
        </authorList>
    </citation>
    <scope>NUCLEOTIDE SEQUENCE [LARGE SCALE GENOMIC DNA]</scope>
    <source>
        <strain evidence="7 8">DSM 24787</strain>
    </source>
</reference>
<keyword evidence="4 6" id="KW-1133">Transmembrane helix</keyword>
<evidence type="ECO:0000256" key="1">
    <source>
        <dbReference type="ARBA" id="ARBA00004651"/>
    </source>
</evidence>
<dbReference type="GO" id="GO:0005886">
    <property type="term" value="C:plasma membrane"/>
    <property type="evidence" value="ECO:0007669"/>
    <property type="project" value="UniProtKB-SubCell"/>
</dbReference>
<feature type="transmembrane region" description="Helical" evidence="6">
    <location>
        <begin position="298"/>
        <end position="318"/>
    </location>
</feature>
<comment type="subcellular location">
    <subcellularLocation>
        <location evidence="1">Cell membrane</location>
        <topology evidence="1">Multi-pass membrane protein</topology>
    </subcellularLocation>
</comment>
<sequence length="485" mass="55249">MKFSKKKIIKDTLIYTILPKISVFAHLLVMPIISPYLSLNDYGIYGLLVAYLSVWQILITLGQNIVLQNSFFEQRDNYAPTWRSSFGLMILGGVICSLIFTAIIYFTMLDKIGSNWIWVCLMMGFNLILCPIETIAVNYYVLHEKSFPYAICSTIVGCIAVLLNLITIKYLKLGFLGWIIVLPVSTLIMYLYYAKRLFIEEKLYPSFRLKYTVIKESLKVGLPLVPHQLSLYMLGTSNRLLLEYSKTPLAQIGYYSQGYNMAAYSNVLISGIFQSLSRQLQEGFRSETESARVLIRKLIISVTLLITGTLFIACLWMKEAFLFLFRNPELQKAYPATIIIMSAYMYWSVYSFFVYPLSIKKQTFAISKISMLAAAVNLVISIILIPYLGVMAALIATYVSYVIFGFAGLLNKENRDLFNKYLNITKFCLVMLAINAIAFLVAYYLMDTAIFSKIVITSALLIGILIVYVVYRKGLTGKFRNKLNI</sequence>
<protein>
    <submittedName>
        <fullName evidence="7">Membrane protein involved in the export of O-antigen and teichoic acid</fullName>
    </submittedName>
</protein>
<feature type="transmembrane region" description="Helical" evidence="6">
    <location>
        <begin position="450"/>
        <end position="471"/>
    </location>
</feature>
<dbReference type="EMBL" id="FSRA01000002">
    <property type="protein sequence ID" value="SIO49086.1"/>
    <property type="molecule type" value="Genomic_DNA"/>
</dbReference>
<feature type="transmembrane region" description="Helical" evidence="6">
    <location>
        <begin position="173"/>
        <end position="193"/>
    </location>
</feature>
<evidence type="ECO:0000256" key="6">
    <source>
        <dbReference type="SAM" id="Phobius"/>
    </source>
</evidence>
<dbReference type="OrthoDB" id="678057at2"/>
<evidence type="ECO:0000256" key="2">
    <source>
        <dbReference type="ARBA" id="ARBA00022475"/>
    </source>
</evidence>
<feature type="transmembrane region" description="Helical" evidence="6">
    <location>
        <begin position="338"/>
        <end position="357"/>
    </location>
</feature>